<protein>
    <submittedName>
        <fullName evidence="3">Glycosyltransferase</fullName>
    </submittedName>
</protein>
<dbReference type="Gene3D" id="3.40.50.2000">
    <property type="entry name" value="Glycogen Phosphorylase B"/>
    <property type="match status" value="2"/>
</dbReference>
<dbReference type="RefSeq" id="WP_317767808.1">
    <property type="nucleotide sequence ID" value="NZ_WERV01000001.1"/>
</dbReference>
<reference evidence="3" key="1">
    <citation type="submission" date="2019-10" db="EMBL/GenBank/DDBJ databases">
        <title>Malate fermentation in French cider.</title>
        <authorList>
            <person name="Cousin F.J."/>
            <person name="Medina Fernandez S."/>
            <person name="Misery B."/>
            <person name="Laplace J.-M."/>
            <person name="Cretenet M."/>
        </authorList>
    </citation>
    <scope>NUCLEOTIDE SEQUENCE</scope>
    <source>
        <strain evidence="3">UCMA15129</strain>
    </source>
</reference>
<comment type="caution">
    <text evidence="3">The sequence shown here is derived from an EMBL/GenBank/DDBJ whole genome shotgun (WGS) entry which is preliminary data.</text>
</comment>
<dbReference type="EMBL" id="WERV01000001">
    <property type="protein sequence ID" value="MDV7714399.1"/>
    <property type="molecule type" value="Genomic_DNA"/>
</dbReference>
<dbReference type="PANTHER" id="PTHR12526:SF627">
    <property type="entry name" value="D-RHAMNOSYLTRANSFERASE WBPZ"/>
    <property type="match status" value="1"/>
</dbReference>
<evidence type="ECO:0000313" key="3">
    <source>
        <dbReference type="EMBL" id="MDV7714399.1"/>
    </source>
</evidence>
<sequence length="386" mass="43877">MKTIMYLHAGAEMYGSDKVLLQLVTGLDKKQFKPIVVLPEHGPLEKALATNNIQTEVVAYPILRRKYFNLKGIFNYASGYFKAGKVLADLAEKNHVDLVHVNTLAVLEGITLKKRIKKPLIWHVHEILLSPKFMWKLTAYLSAKYADKIVVVSDATGEHLKKAGYAKKNQIITIYNGINILKQLDNSDFRQEFGIPKNAFVFGHVGRINAWKGQEDFLKVSLKLMPDYPKMHILFSGNAYKGEEWREGKLKKEINESGFSDRIHYLGFQKNISKIYRTIDVLVSTSNGRETFSLVVAEAMSCSKPVISYNIGGPSELIKDEETGYLVRPGNIDDLFLKMSYIINNTQLVNVLGQNGANRISSIFNVKRFIDSFDQLYERINNGRYE</sequence>
<dbReference type="Pfam" id="PF13439">
    <property type="entry name" value="Glyco_transf_4"/>
    <property type="match status" value="1"/>
</dbReference>
<accession>A0AAJ2P069</accession>
<evidence type="ECO:0000259" key="2">
    <source>
        <dbReference type="Pfam" id="PF13439"/>
    </source>
</evidence>
<dbReference type="Pfam" id="PF00534">
    <property type="entry name" value="Glycos_transf_1"/>
    <property type="match status" value="1"/>
</dbReference>
<evidence type="ECO:0000313" key="4">
    <source>
        <dbReference type="Proteomes" id="UP001281024"/>
    </source>
</evidence>
<proteinExistence type="predicted"/>
<dbReference type="InterPro" id="IPR028098">
    <property type="entry name" value="Glyco_trans_4-like_N"/>
</dbReference>
<dbReference type="AlphaFoldDB" id="A0AAJ2P069"/>
<dbReference type="SUPFAM" id="SSF53756">
    <property type="entry name" value="UDP-Glycosyltransferase/glycogen phosphorylase"/>
    <property type="match status" value="1"/>
</dbReference>
<feature type="domain" description="Glycosyl transferase family 1" evidence="1">
    <location>
        <begin position="187"/>
        <end position="358"/>
    </location>
</feature>
<dbReference type="Proteomes" id="UP001281024">
    <property type="component" value="Unassembled WGS sequence"/>
</dbReference>
<evidence type="ECO:0000259" key="1">
    <source>
        <dbReference type="Pfam" id="PF00534"/>
    </source>
</evidence>
<dbReference type="InterPro" id="IPR001296">
    <property type="entry name" value="Glyco_trans_1"/>
</dbReference>
<organism evidence="3 4">
    <name type="scientific">Oenococcus oeni</name>
    <name type="common">Leuconostoc oenos</name>
    <dbReference type="NCBI Taxonomy" id="1247"/>
    <lineage>
        <taxon>Bacteria</taxon>
        <taxon>Bacillati</taxon>
        <taxon>Bacillota</taxon>
        <taxon>Bacilli</taxon>
        <taxon>Lactobacillales</taxon>
        <taxon>Lactobacillaceae</taxon>
        <taxon>Oenococcus</taxon>
    </lineage>
</organism>
<dbReference type="CDD" id="cd03801">
    <property type="entry name" value="GT4_PimA-like"/>
    <property type="match status" value="1"/>
</dbReference>
<feature type="domain" description="Glycosyltransferase subfamily 4-like N-terminal" evidence="2">
    <location>
        <begin position="15"/>
        <end position="179"/>
    </location>
</feature>
<dbReference type="GO" id="GO:0016757">
    <property type="term" value="F:glycosyltransferase activity"/>
    <property type="evidence" value="ECO:0007669"/>
    <property type="project" value="InterPro"/>
</dbReference>
<name>A0AAJ2P069_OENOE</name>
<dbReference type="PANTHER" id="PTHR12526">
    <property type="entry name" value="GLYCOSYLTRANSFERASE"/>
    <property type="match status" value="1"/>
</dbReference>
<gene>
    <name evidence="3" type="ORF">GA838_01195</name>
</gene>